<protein>
    <recommendedName>
        <fullName evidence="5">Pentatricopeptide repeat-containing protein</fullName>
    </recommendedName>
</protein>
<feature type="repeat" description="PPR" evidence="2">
    <location>
        <begin position="234"/>
        <end position="268"/>
    </location>
</feature>
<dbReference type="Pfam" id="PF13041">
    <property type="entry name" value="PPR_2"/>
    <property type="match status" value="3"/>
</dbReference>
<reference evidence="3" key="1">
    <citation type="submission" date="2021-08" db="EMBL/GenBank/DDBJ databases">
        <title>WGS assembly of Ceratopteris richardii.</title>
        <authorList>
            <person name="Marchant D.B."/>
            <person name="Chen G."/>
            <person name="Jenkins J."/>
            <person name="Shu S."/>
            <person name="Leebens-Mack J."/>
            <person name="Grimwood J."/>
            <person name="Schmutz J."/>
            <person name="Soltis P."/>
            <person name="Soltis D."/>
            <person name="Chen Z.-H."/>
        </authorList>
    </citation>
    <scope>NUCLEOTIDE SEQUENCE</scope>
    <source>
        <strain evidence="3">Whitten #5841</strain>
        <tissue evidence="3">Leaf</tissue>
    </source>
</reference>
<evidence type="ECO:0000313" key="4">
    <source>
        <dbReference type="Proteomes" id="UP000825935"/>
    </source>
</evidence>
<dbReference type="AlphaFoldDB" id="A0A8T2QC58"/>
<dbReference type="PANTHER" id="PTHR47926">
    <property type="entry name" value="PENTATRICOPEPTIDE REPEAT-CONTAINING PROTEIN"/>
    <property type="match status" value="1"/>
</dbReference>
<keyword evidence="1" id="KW-0677">Repeat</keyword>
<dbReference type="OrthoDB" id="1908178at2759"/>
<dbReference type="PROSITE" id="PS51375">
    <property type="entry name" value="PPR"/>
    <property type="match status" value="5"/>
</dbReference>
<dbReference type="GO" id="GO:0009451">
    <property type="term" value="P:RNA modification"/>
    <property type="evidence" value="ECO:0007669"/>
    <property type="project" value="InterPro"/>
</dbReference>
<dbReference type="Pfam" id="PF01535">
    <property type="entry name" value="PPR"/>
    <property type="match status" value="9"/>
</dbReference>
<dbReference type="FunFam" id="1.25.40.10:FF:000344">
    <property type="entry name" value="Pentatricopeptide repeat-containing protein"/>
    <property type="match status" value="1"/>
</dbReference>
<dbReference type="NCBIfam" id="TIGR00756">
    <property type="entry name" value="PPR"/>
    <property type="match status" value="5"/>
</dbReference>
<dbReference type="EMBL" id="CM035441">
    <property type="protein sequence ID" value="KAH7281073.1"/>
    <property type="molecule type" value="Genomic_DNA"/>
</dbReference>
<dbReference type="FunFam" id="1.25.40.10:FF:000158">
    <property type="entry name" value="pentatricopeptide repeat-containing protein At2g33680"/>
    <property type="match status" value="1"/>
</dbReference>
<comment type="caution">
    <text evidence="3">The sequence shown here is derived from an EMBL/GenBank/DDBJ whole genome shotgun (WGS) entry which is preliminary data.</text>
</comment>
<evidence type="ECO:0000256" key="2">
    <source>
        <dbReference type="PROSITE-ProRule" id="PRU00708"/>
    </source>
</evidence>
<organism evidence="3 4">
    <name type="scientific">Ceratopteris richardii</name>
    <name type="common">Triangle waterfern</name>
    <dbReference type="NCBI Taxonomy" id="49495"/>
    <lineage>
        <taxon>Eukaryota</taxon>
        <taxon>Viridiplantae</taxon>
        <taxon>Streptophyta</taxon>
        <taxon>Embryophyta</taxon>
        <taxon>Tracheophyta</taxon>
        <taxon>Polypodiopsida</taxon>
        <taxon>Polypodiidae</taxon>
        <taxon>Polypodiales</taxon>
        <taxon>Pteridineae</taxon>
        <taxon>Pteridaceae</taxon>
        <taxon>Parkerioideae</taxon>
        <taxon>Ceratopteris</taxon>
    </lineage>
</organism>
<feature type="repeat" description="PPR" evidence="2">
    <location>
        <begin position="741"/>
        <end position="775"/>
    </location>
</feature>
<evidence type="ECO:0008006" key="5">
    <source>
        <dbReference type="Google" id="ProtNLM"/>
    </source>
</evidence>
<feature type="repeat" description="PPR" evidence="2">
    <location>
        <begin position="539"/>
        <end position="573"/>
    </location>
</feature>
<feature type="repeat" description="PPR" evidence="2">
    <location>
        <begin position="438"/>
        <end position="472"/>
    </location>
</feature>
<accession>A0A8T2QC58</accession>
<dbReference type="InterPro" id="IPR002885">
    <property type="entry name" value="PPR_rpt"/>
</dbReference>
<dbReference type="InterPro" id="IPR046960">
    <property type="entry name" value="PPR_At4g14850-like_plant"/>
</dbReference>
<dbReference type="FunFam" id="1.25.40.10:FF:000285">
    <property type="entry name" value="Pentatricopeptide repeat-containing protein, chloroplastic"/>
    <property type="match status" value="1"/>
</dbReference>
<keyword evidence="4" id="KW-1185">Reference proteome</keyword>
<dbReference type="InterPro" id="IPR011990">
    <property type="entry name" value="TPR-like_helical_dom_sf"/>
</dbReference>
<evidence type="ECO:0000256" key="1">
    <source>
        <dbReference type="ARBA" id="ARBA00022737"/>
    </source>
</evidence>
<dbReference type="GO" id="GO:0003723">
    <property type="term" value="F:RNA binding"/>
    <property type="evidence" value="ECO:0007669"/>
    <property type="project" value="InterPro"/>
</dbReference>
<sequence length="1101" mass="122395">MLEDVRVATKDGMPIRGCSTGVAYKWVSSCNDWPAIVHFQELCKKKLLAEAISYASAILKQGVTLPCTAILLLLRECTRLKDLPISREAHSFVVSCKFMYDVQIMEELVLMLSSCGCLQEAQQVLSGIPFPSSSIISAIFPAFSSLDQCVIIVHHLNKLQKVGTESDKKTVLSNSLKTCSSSQSLAPGRLLHQEIIRTGLDVHTNFGNMIINMYIKCNCIEDARRVFDRLALPDIVSWGTMIMGHAMHGYSIHALLLFEDMQKKGLVPNKVVLLGLLKACLRSGDFAKAFQVHDQAIRCSMETDTILGSMLIDVYSKFGNIAESGVLFERLRDGSANEITWSALIAGYVQHGNGISALQLFDQMKQVGISPDKFIYSCVFRACDLVKSIEEGKRVHAQLIYCNAKLDVAVGNSLIDMYAKCGALKIANKVFDSMFNQNLVSWGALIAGHVQYGNSEIALELHGRMKRMGLKPDMHTSSCLLKACGEVRALQEGRSMHDYILRNGYIGNSIIGNALVDMYARCGSLEDAEKVFTDLRSPDLVSWDSMIAGLVQHGKSNHALERFPKMCEEGVDPDEINFLSMLKACASCQDIEQGRLLNNHILLKGFDLDMIVGNGLIDMYVKCKSLEEARLIFDKLPNRAVVSWGLMLSAYAEQQNIWSAIGLLKVMQSEVVNGGATNFLCILKACSKMKALKPGRHMHFYVLIYGYDLDLAISNTLVYMYAESGSLQEAQKVFDMLPVRNVVAWDMLISGYVRHGDSLSALQLWSKMCEEDVRPIKVTFLCTLKVCSSVGAMQLGRLLHHYIVKDGLDTDLEIGNTIIDLYGHCGSVEDANWVFDNMQTPDLVTWAVSITASAYCGSYISIRKTLKDLQNQGLKPNEEIFLSFLNACRQAGLVKEGHWCFGLMMKERDLAPNIQHCSCMVDLLSRAGCFEEARGFIHAMPCEPDAVMWTSLLASSNFFGNVQLSGFCLSRLVELSYHDAFFFELMSNDAGLQDDFSIFDKLQPACGMQKAPETVLNEHEGIIQNHMVQGSNRSKEITISNAECFRQEDSISYVNLAIEPKLPGVKPIISSVKSCTEQFRVFQLGPVNVESPIHYKETCIF</sequence>
<dbReference type="Proteomes" id="UP000825935">
    <property type="component" value="Chromosome 36"/>
</dbReference>
<name>A0A8T2QC58_CERRI</name>
<dbReference type="GO" id="GO:0048731">
    <property type="term" value="P:system development"/>
    <property type="evidence" value="ECO:0007669"/>
    <property type="project" value="UniProtKB-ARBA"/>
</dbReference>
<evidence type="ECO:0000313" key="3">
    <source>
        <dbReference type="EMBL" id="KAH7281073.1"/>
    </source>
</evidence>
<gene>
    <name evidence="3" type="ORF">KP509_36G028800</name>
</gene>
<feature type="repeat" description="PPR" evidence="2">
    <location>
        <begin position="337"/>
        <end position="371"/>
    </location>
</feature>
<dbReference type="FunFam" id="1.25.40.10:FF:000031">
    <property type="entry name" value="Pentatricopeptide repeat-containing protein mitochondrial"/>
    <property type="match status" value="1"/>
</dbReference>
<proteinExistence type="predicted"/>
<dbReference type="Gene3D" id="1.25.40.10">
    <property type="entry name" value="Tetratricopeptide repeat domain"/>
    <property type="match status" value="7"/>
</dbReference>